<feature type="transmembrane region" description="Helical" evidence="1">
    <location>
        <begin position="635"/>
        <end position="658"/>
    </location>
</feature>
<protein>
    <submittedName>
        <fullName evidence="2">Uncharacterized protein</fullName>
    </submittedName>
</protein>
<proteinExistence type="predicted"/>
<keyword evidence="1" id="KW-0472">Membrane</keyword>
<sequence>MVENIDSDTSNKDYMQRKINNIIGFIEKATLVVSLGFDMLGTSAISLKEIEKLENVTLDKLMESLKQTITMKKNSEISIKNVKQIFSEVVDLESIKKEKGNNDFDLKDLEENISMPKVFEEEAILNDFAIVSNQNLSANDADPLLIFLSKTRLTLFSERSNDVVIIELYHGNLPIYVLKDNEKKPFHYILKKDNHSDKYKMEKVPDSSNQDNLGDILESYPEDKLEFRLFLVITLEHGYDEDKNNVENTQKIMKRKLNNVAALVGVFSFRPDGESQKEGKENRKLFEKLLHHITDPEAGFYIDIESFFSKYLGVKDKNIVKHSGGKEFLIEEKISTSNQNANDQNANDQGDKLTLTGLQFFMIFLAWYFVARPMRKRLLKRGKLKNSRHPALFASRFFHSIFDLRNSLFHYSLGLVAKDDRLLVSKSVEFSDGRYILRPDSDLSLLLAYIFHDYLDIYSERVELAMRIKDSIMELCSSTRVDIINQTILYDDWIVNLEPERNVRVDEDRIDLYKWQLNWDVSWGIFITAVLSILSQTMILMNKRIDRYLMQYERVGFFSMWLRGSLAFEHLHEIMADGAKDFSDFFNIDILQNDAYNQLFETFKETSGVNRMYERMIERIRMFGEYEAHRRLHDLTIISIVLTVVLVVLTLLTALPAIEELLRII</sequence>
<gene>
    <name evidence="2" type="ORF">SJAV_27480</name>
</gene>
<evidence type="ECO:0000256" key="1">
    <source>
        <dbReference type="SAM" id="Phobius"/>
    </source>
</evidence>
<keyword evidence="1" id="KW-1133">Transmembrane helix</keyword>
<dbReference type="KEGG" id="sjv:SJAV_27480"/>
<feature type="transmembrane region" description="Helical" evidence="1">
    <location>
        <begin position="521"/>
        <end position="541"/>
    </location>
</feature>
<organism evidence="2">
    <name type="scientific">Sulfurisphaera javensis</name>
    <dbReference type="NCBI Taxonomy" id="2049879"/>
    <lineage>
        <taxon>Archaea</taxon>
        <taxon>Thermoproteota</taxon>
        <taxon>Thermoprotei</taxon>
        <taxon>Sulfolobales</taxon>
        <taxon>Sulfolobaceae</taxon>
        <taxon>Sulfurisphaera</taxon>
    </lineage>
</organism>
<dbReference type="EMBL" id="AP031322">
    <property type="protein sequence ID" value="BFH74804.1"/>
    <property type="molecule type" value="Genomic_DNA"/>
</dbReference>
<feature type="transmembrane region" description="Helical" evidence="1">
    <location>
        <begin position="353"/>
        <end position="370"/>
    </location>
</feature>
<dbReference type="RefSeq" id="WP_369610275.1">
    <property type="nucleotide sequence ID" value="NZ_AP031322.1"/>
</dbReference>
<accession>A0AAT9GV87</accession>
<dbReference type="AlphaFoldDB" id="A0AAT9GV87"/>
<reference evidence="2" key="1">
    <citation type="submission" date="2024-03" db="EMBL/GenBank/DDBJ databases">
        <title>Complete genome sequence of Sulfurisphaera javensis strain KD-1.</title>
        <authorList>
            <person name="Sakai H."/>
            <person name="Nur N."/>
            <person name="Suwanto A."/>
            <person name="Kurosawa N."/>
        </authorList>
    </citation>
    <scope>NUCLEOTIDE SEQUENCE</scope>
    <source>
        <strain evidence="2">KD-1</strain>
    </source>
</reference>
<keyword evidence="1" id="KW-0812">Transmembrane</keyword>
<evidence type="ECO:0000313" key="2">
    <source>
        <dbReference type="EMBL" id="BFH74804.1"/>
    </source>
</evidence>
<dbReference type="GeneID" id="92355698"/>
<name>A0AAT9GV87_9CREN</name>